<dbReference type="EMBL" id="LXJU01000022">
    <property type="protein sequence ID" value="OGE49390.1"/>
    <property type="molecule type" value="Genomic_DNA"/>
</dbReference>
<keyword evidence="2" id="KW-0960">Knottin</keyword>
<dbReference type="OrthoDB" id="4233515at2759"/>
<keyword evidence="3" id="KW-1015">Disulfide bond</keyword>
<dbReference type="InterPro" id="IPR009101">
    <property type="entry name" value="Gurmarin/antifun_pep"/>
</dbReference>
<comment type="caution">
    <text evidence="5">The sequence shown here is derived from an EMBL/GenBank/DDBJ whole genome shotgun (WGS) entry which is preliminary data.</text>
</comment>
<protein>
    <submittedName>
        <fullName evidence="5">Uncharacterized protein</fullName>
    </submittedName>
</protein>
<evidence type="ECO:0000313" key="6">
    <source>
        <dbReference type="Proteomes" id="UP000177622"/>
    </source>
</evidence>
<evidence type="ECO:0000256" key="2">
    <source>
        <dbReference type="ARBA" id="ARBA00022854"/>
    </source>
</evidence>
<feature type="signal peptide" evidence="4">
    <location>
        <begin position="1"/>
        <end position="17"/>
    </location>
</feature>
<keyword evidence="1" id="KW-0929">Antimicrobial</keyword>
<dbReference type="Proteomes" id="UP000177622">
    <property type="component" value="Unassembled WGS sequence"/>
</dbReference>
<dbReference type="InterPro" id="IPR024206">
    <property type="entry name" value="Gurmarin/antimicrobial_peptd"/>
</dbReference>
<keyword evidence="4" id="KW-0732">Signal</keyword>
<dbReference type="RefSeq" id="XP_022484841.1">
    <property type="nucleotide sequence ID" value="XM_022635362.1"/>
</dbReference>
<evidence type="ECO:0000256" key="1">
    <source>
        <dbReference type="ARBA" id="ARBA00022529"/>
    </source>
</evidence>
<proteinExistence type="predicted"/>
<dbReference type="Pfam" id="PF11410">
    <property type="entry name" value="Antifungal_pept"/>
    <property type="match status" value="1"/>
</dbReference>
<dbReference type="AlphaFoldDB" id="A0A1F5L8T0"/>
<evidence type="ECO:0000256" key="3">
    <source>
        <dbReference type="ARBA" id="ARBA00023157"/>
    </source>
</evidence>
<evidence type="ECO:0000256" key="4">
    <source>
        <dbReference type="SAM" id="SignalP"/>
    </source>
</evidence>
<organism evidence="5 6">
    <name type="scientific">Penicillium arizonense</name>
    <dbReference type="NCBI Taxonomy" id="1835702"/>
    <lineage>
        <taxon>Eukaryota</taxon>
        <taxon>Fungi</taxon>
        <taxon>Dikarya</taxon>
        <taxon>Ascomycota</taxon>
        <taxon>Pezizomycotina</taxon>
        <taxon>Eurotiomycetes</taxon>
        <taxon>Eurotiomycetidae</taxon>
        <taxon>Eurotiales</taxon>
        <taxon>Aspergillaceae</taxon>
        <taxon>Penicillium</taxon>
    </lineage>
</organism>
<accession>A0A1F5L8T0</accession>
<evidence type="ECO:0000313" key="5">
    <source>
        <dbReference type="EMBL" id="OGE49390.1"/>
    </source>
</evidence>
<gene>
    <name evidence="5" type="ORF">PENARI_c022G04773</name>
</gene>
<feature type="chain" id="PRO_5009519364" evidence="4">
    <location>
        <begin position="18"/>
        <end position="51"/>
    </location>
</feature>
<dbReference type="GeneID" id="34580096"/>
<reference evidence="5 6" key="1">
    <citation type="journal article" date="2016" name="Sci. Rep.">
        <title>Penicillium arizonense, a new, genome sequenced fungal species, reveals a high chemical diversity in secreted metabolites.</title>
        <authorList>
            <person name="Grijseels S."/>
            <person name="Nielsen J.C."/>
            <person name="Randelovic M."/>
            <person name="Nielsen J."/>
            <person name="Nielsen K.F."/>
            <person name="Workman M."/>
            <person name="Frisvad J.C."/>
        </authorList>
    </citation>
    <scope>NUCLEOTIDE SEQUENCE [LARGE SCALE GENOMIC DNA]</scope>
    <source>
        <strain evidence="5 6">CBS 141311</strain>
    </source>
</reference>
<name>A0A1F5L8T0_PENAI</name>
<sequence>MRFTLFTVFAFASLGLATIPAGGTCKPDGSMGNCASGLCVKEANAATGKCK</sequence>
<dbReference type="SUPFAM" id="SSF57048">
    <property type="entry name" value="Gurmarin-like"/>
    <property type="match status" value="1"/>
</dbReference>
<keyword evidence="6" id="KW-1185">Reference proteome</keyword>